<feature type="coiled-coil region" evidence="13">
    <location>
        <begin position="79"/>
        <end position="106"/>
    </location>
</feature>
<dbReference type="InterPro" id="IPR036097">
    <property type="entry name" value="HisK_dim/P_sf"/>
</dbReference>
<feature type="compositionally biased region" description="Basic and acidic residues" evidence="14">
    <location>
        <begin position="587"/>
        <end position="599"/>
    </location>
</feature>
<evidence type="ECO:0000256" key="7">
    <source>
        <dbReference type="ARBA" id="ARBA00022741"/>
    </source>
</evidence>
<evidence type="ECO:0000256" key="2">
    <source>
        <dbReference type="ARBA" id="ARBA00004141"/>
    </source>
</evidence>
<dbReference type="Proteomes" id="UP000256345">
    <property type="component" value="Unassembled WGS sequence"/>
</dbReference>
<evidence type="ECO:0000256" key="1">
    <source>
        <dbReference type="ARBA" id="ARBA00000085"/>
    </source>
</evidence>
<evidence type="ECO:0000256" key="12">
    <source>
        <dbReference type="ARBA" id="ARBA00023136"/>
    </source>
</evidence>
<evidence type="ECO:0000313" key="19">
    <source>
        <dbReference type="EMBL" id="REG22574.1"/>
    </source>
</evidence>
<dbReference type="InterPro" id="IPR013656">
    <property type="entry name" value="PAS_4"/>
</dbReference>
<reference evidence="19 20" key="1">
    <citation type="submission" date="2018-08" db="EMBL/GenBank/DDBJ databases">
        <title>Genomic Encyclopedia of Archaeal and Bacterial Type Strains, Phase II (KMG-II): from individual species to whole genera.</title>
        <authorList>
            <person name="Goeker M."/>
        </authorList>
    </citation>
    <scope>NUCLEOTIDE SEQUENCE [LARGE SCALE GENOMIC DNA]</scope>
    <source>
        <strain evidence="19 20">DSM 2261</strain>
    </source>
</reference>
<dbReference type="EMBL" id="QUMU01000019">
    <property type="protein sequence ID" value="REG22574.1"/>
    <property type="molecule type" value="Genomic_DNA"/>
</dbReference>
<dbReference type="InterPro" id="IPR035965">
    <property type="entry name" value="PAS-like_dom_sf"/>
</dbReference>
<dbReference type="EC" id="2.7.13.3" evidence="3"/>
<dbReference type="PANTHER" id="PTHR42878">
    <property type="entry name" value="TWO-COMPONENT HISTIDINE KINASE"/>
    <property type="match status" value="1"/>
</dbReference>
<evidence type="ECO:0000256" key="10">
    <source>
        <dbReference type="ARBA" id="ARBA00022989"/>
    </source>
</evidence>
<comment type="catalytic activity">
    <reaction evidence="1">
        <text>ATP + protein L-histidine = ADP + protein N-phospho-L-histidine.</text>
        <dbReference type="EC" id="2.7.13.3"/>
    </reaction>
</comment>
<dbReference type="InterPro" id="IPR001610">
    <property type="entry name" value="PAC"/>
</dbReference>
<dbReference type="CDD" id="cd00082">
    <property type="entry name" value="HisKA"/>
    <property type="match status" value="1"/>
</dbReference>
<gene>
    <name evidence="19" type="ORF">ATI61_119104</name>
</gene>
<dbReference type="SMART" id="SM00387">
    <property type="entry name" value="HATPase_c"/>
    <property type="match status" value="1"/>
</dbReference>
<evidence type="ECO:0000256" key="3">
    <source>
        <dbReference type="ARBA" id="ARBA00012438"/>
    </source>
</evidence>
<dbReference type="InterPro" id="IPR003661">
    <property type="entry name" value="HisK_dim/P_dom"/>
</dbReference>
<evidence type="ECO:0000256" key="13">
    <source>
        <dbReference type="SAM" id="Coils"/>
    </source>
</evidence>
<dbReference type="SMART" id="SM00086">
    <property type="entry name" value="PAC"/>
    <property type="match status" value="1"/>
</dbReference>
<feature type="domain" description="PAS" evidence="17">
    <location>
        <begin position="223"/>
        <end position="293"/>
    </location>
</feature>
<dbReference type="InterPro" id="IPR050351">
    <property type="entry name" value="BphY/WalK/GraS-like"/>
</dbReference>
<keyword evidence="5" id="KW-0808">Transferase</keyword>
<keyword evidence="10 15" id="KW-1133">Transmembrane helix</keyword>
<dbReference type="Pfam" id="PF08448">
    <property type="entry name" value="PAS_4"/>
    <property type="match status" value="1"/>
</dbReference>
<evidence type="ECO:0000256" key="15">
    <source>
        <dbReference type="SAM" id="Phobius"/>
    </source>
</evidence>
<keyword evidence="12 15" id="KW-0472">Membrane</keyword>
<dbReference type="Gene3D" id="3.30.565.10">
    <property type="entry name" value="Histidine kinase-like ATPase, C-terminal domain"/>
    <property type="match status" value="1"/>
</dbReference>
<evidence type="ECO:0000256" key="6">
    <source>
        <dbReference type="ARBA" id="ARBA00022692"/>
    </source>
</evidence>
<evidence type="ECO:0000256" key="5">
    <source>
        <dbReference type="ARBA" id="ARBA00022679"/>
    </source>
</evidence>
<dbReference type="CDD" id="cd00075">
    <property type="entry name" value="HATPase"/>
    <property type="match status" value="1"/>
</dbReference>
<dbReference type="InterPro" id="IPR000014">
    <property type="entry name" value="PAS"/>
</dbReference>
<dbReference type="SUPFAM" id="SSF47384">
    <property type="entry name" value="Homodimeric domain of signal transducing histidine kinase"/>
    <property type="match status" value="1"/>
</dbReference>
<dbReference type="InterPro" id="IPR005467">
    <property type="entry name" value="His_kinase_dom"/>
</dbReference>
<evidence type="ECO:0000256" key="11">
    <source>
        <dbReference type="ARBA" id="ARBA00023012"/>
    </source>
</evidence>
<dbReference type="PROSITE" id="PS50112">
    <property type="entry name" value="PAS"/>
    <property type="match status" value="1"/>
</dbReference>
<evidence type="ECO:0000259" key="16">
    <source>
        <dbReference type="PROSITE" id="PS50109"/>
    </source>
</evidence>
<dbReference type="RefSeq" id="WP_116121014.1">
    <property type="nucleotide sequence ID" value="NZ_CP011509.1"/>
</dbReference>
<keyword evidence="13" id="KW-0175">Coiled coil</keyword>
<keyword evidence="7" id="KW-0547">Nucleotide-binding</keyword>
<evidence type="ECO:0000313" key="20">
    <source>
        <dbReference type="Proteomes" id="UP000256345"/>
    </source>
</evidence>
<accession>A0ABX9JMK4</accession>
<evidence type="ECO:0000256" key="9">
    <source>
        <dbReference type="ARBA" id="ARBA00022840"/>
    </source>
</evidence>
<keyword evidence="8" id="KW-0418">Kinase</keyword>
<evidence type="ECO:0000256" key="4">
    <source>
        <dbReference type="ARBA" id="ARBA00022553"/>
    </source>
</evidence>
<evidence type="ECO:0000256" key="14">
    <source>
        <dbReference type="SAM" id="MobiDB-lite"/>
    </source>
</evidence>
<dbReference type="NCBIfam" id="TIGR00229">
    <property type="entry name" value="sensory_box"/>
    <property type="match status" value="1"/>
</dbReference>
<keyword evidence="9" id="KW-0067">ATP-binding</keyword>
<dbReference type="InterPro" id="IPR004358">
    <property type="entry name" value="Sig_transdc_His_kin-like_C"/>
</dbReference>
<organism evidence="19 20">
    <name type="scientific">Archangium gephyra</name>
    <dbReference type="NCBI Taxonomy" id="48"/>
    <lineage>
        <taxon>Bacteria</taxon>
        <taxon>Pseudomonadati</taxon>
        <taxon>Myxococcota</taxon>
        <taxon>Myxococcia</taxon>
        <taxon>Myxococcales</taxon>
        <taxon>Cystobacterineae</taxon>
        <taxon>Archangiaceae</taxon>
        <taxon>Archangium</taxon>
    </lineage>
</organism>
<dbReference type="Gene3D" id="3.30.450.20">
    <property type="entry name" value="PAS domain"/>
    <property type="match status" value="1"/>
</dbReference>
<dbReference type="CDD" id="cd00130">
    <property type="entry name" value="PAS"/>
    <property type="match status" value="1"/>
</dbReference>
<sequence>MRVPSFTGALLVALGLAILLALSVGVASVLTLRSVTREQGVALVQEATTLEAVQFLLVLSERRARHARTWLLSPEPHVRQELEAARQEWEVRLRQLEESFRGKRERALLARIRERQLAIQAVMDRLLAQGEHEAAREKDWRTEYEAELRPLRVDLDQELSQLVALQQESLQEAVRQQERTRLRAVTRLGLAMLGAVLAAGACGALLVRSLRQHRWAEAEVQRSEARFRATFNQAAVGLAQVGLDGRWLLLNPRFCEILGYGERELVGQRFADFTHPEDRARDEANVRRLMAGELSTFSCEKRYLRPGGSVVWVNLSVSLVRDDAGRPLYTLAAIEDITRRKALEDERVLLLAEAREALRLREEFLSVASHELRTPLTPLNLNLQVVLREARSHPELPFAHRVAQRLESGHQQVQRMARLIEDLLDASRLGTGRLALSLEDVDLSALVREVARRFEPVARRTGSTLEVEAPVPVVGRWDAHRLEQVVASLLSNALKFGAGRPVRLRVEAEGGLARLMVRDEGIGIAPEQLPHIFERFSRGVSERHYGGMGLGLFLTRNVARSLGGEVVAESLPGQGATFTVRLPQRPAEGRGERASRDEAPVPPPV</sequence>
<dbReference type="SMART" id="SM00388">
    <property type="entry name" value="HisKA"/>
    <property type="match status" value="1"/>
</dbReference>
<dbReference type="PRINTS" id="PR00344">
    <property type="entry name" value="BCTRLSENSOR"/>
</dbReference>
<name>A0ABX9JMK4_9BACT</name>
<keyword evidence="20" id="KW-1185">Reference proteome</keyword>
<keyword evidence="4" id="KW-0597">Phosphoprotein</keyword>
<dbReference type="InterPro" id="IPR003594">
    <property type="entry name" value="HATPase_dom"/>
</dbReference>
<keyword evidence="11" id="KW-0902">Two-component regulatory system</keyword>
<dbReference type="SMART" id="SM00091">
    <property type="entry name" value="PAS"/>
    <property type="match status" value="1"/>
</dbReference>
<evidence type="ECO:0000256" key="8">
    <source>
        <dbReference type="ARBA" id="ARBA00022777"/>
    </source>
</evidence>
<comment type="caution">
    <text evidence="19">The sequence shown here is derived from an EMBL/GenBank/DDBJ whole genome shotgun (WGS) entry which is preliminary data.</text>
</comment>
<feature type="transmembrane region" description="Helical" evidence="15">
    <location>
        <begin position="188"/>
        <end position="207"/>
    </location>
</feature>
<proteinExistence type="predicted"/>
<dbReference type="SUPFAM" id="SSF55874">
    <property type="entry name" value="ATPase domain of HSP90 chaperone/DNA topoisomerase II/histidine kinase"/>
    <property type="match status" value="1"/>
</dbReference>
<protein>
    <recommendedName>
        <fullName evidence="3">histidine kinase</fullName>
        <ecNumber evidence="3">2.7.13.3</ecNumber>
    </recommendedName>
</protein>
<evidence type="ECO:0000259" key="17">
    <source>
        <dbReference type="PROSITE" id="PS50112"/>
    </source>
</evidence>
<feature type="region of interest" description="Disordered" evidence="14">
    <location>
        <begin position="581"/>
        <end position="605"/>
    </location>
</feature>
<dbReference type="Pfam" id="PF00512">
    <property type="entry name" value="HisKA"/>
    <property type="match status" value="1"/>
</dbReference>
<dbReference type="InterPro" id="IPR036890">
    <property type="entry name" value="HATPase_C_sf"/>
</dbReference>
<comment type="subcellular location">
    <subcellularLocation>
        <location evidence="2">Membrane</location>
        <topology evidence="2">Multi-pass membrane protein</topology>
    </subcellularLocation>
</comment>
<dbReference type="PROSITE" id="PS50109">
    <property type="entry name" value="HIS_KIN"/>
    <property type="match status" value="1"/>
</dbReference>
<feature type="domain" description="Histidine kinase" evidence="16">
    <location>
        <begin position="367"/>
        <end position="586"/>
    </location>
</feature>
<keyword evidence="6 15" id="KW-0812">Transmembrane</keyword>
<dbReference type="Pfam" id="PF02518">
    <property type="entry name" value="HATPase_c"/>
    <property type="match status" value="1"/>
</dbReference>
<dbReference type="PANTHER" id="PTHR42878:SF7">
    <property type="entry name" value="SENSOR HISTIDINE KINASE GLRK"/>
    <property type="match status" value="1"/>
</dbReference>
<evidence type="ECO:0000259" key="18">
    <source>
        <dbReference type="PROSITE" id="PS50113"/>
    </source>
</evidence>
<dbReference type="PROSITE" id="PS50113">
    <property type="entry name" value="PAC"/>
    <property type="match status" value="1"/>
</dbReference>
<dbReference type="SUPFAM" id="SSF55785">
    <property type="entry name" value="PYP-like sensor domain (PAS domain)"/>
    <property type="match status" value="1"/>
</dbReference>
<dbReference type="Gene3D" id="1.10.287.130">
    <property type="match status" value="1"/>
</dbReference>
<dbReference type="InterPro" id="IPR000700">
    <property type="entry name" value="PAS-assoc_C"/>
</dbReference>
<feature type="domain" description="PAC" evidence="18">
    <location>
        <begin position="297"/>
        <end position="349"/>
    </location>
</feature>